<keyword evidence="7 11" id="KW-0547">Nucleotide-binding</keyword>
<dbReference type="PANTHER" id="PTHR10682">
    <property type="entry name" value="POLY A POLYMERASE"/>
    <property type="match status" value="1"/>
</dbReference>
<dbReference type="PANTHER" id="PTHR10682:SF10">
    <property type="entry name" value="POLYNUCLEOTIDE ADENYLYLTRANSFERASE"/>
    <property type="match status" value="1"/>
</dbReference>
<comment type="similarity">
    <text evidence="3 11">Belongs to the poly(A) polymerase family.</text>
</comment>
<evidence type="ECO:0000256" key="14">
    <source>
        <dbReference type="SAM" id="MobiDB-lite"/>
    </source>
</evidence>
<dbReference type="InterPro" id="IPR011068">
    <property type="entry name" value="NuclTrfase_I-like_C"/>
</dbReference>
<keyword evidence="9 13" id="KW-0460">Magnesium</keyword>
<evidence type="ECO:0000313" key="19">
    <source>
        <dbReference type="Proteomes" id="UP000078348"/>
    </source>
</evidence>
<dbReference type="FunFam" id="1.10.1410.10:FF:000001">
    <property type="entry name" value="Putative poly(A) polymerase gamma"/>
    <property type="match status" value="1"/>
</dbReference>
<evidence type="ECO:0000256" key="2">
    <source>
        <dbReference type="ARBA" id="ARBA00004123"/>
    </source>
</evidence>
<dbReference type="GO" id="GO:0003723">
    <property type="term" value="F:RNA binding"/>
    <property type="evidence" value="ECO:0007669"/>
    <property type="project" value="UniProtKB-UniRule"/>
</dbReference>
<dbReference type="GO" id="GO:0005634">
    <property type="term" value="C:nucleus"/>
    <property type="evidence" value="ECO:0007669"/>
    <property type="project" value="UniProtKB-SubCell"/>
</dbReference>
<evidence type="ECO:0000259" key="17">
    <source>
        <dbReference type="Pfam" id="PF20750"/>
    </source>
</evidence>
<name>A0A196SA03_BLAHN</name>
<keyword evidence="19" id="KW-1185">Reference proteome</keyword>
<evidence type="ECO:0000256" key="4">
    <source>
        <dbReference type="ARBA" id="ARBA00022664"/>
    </source>
</evidence>
<evidence type="ECO:0000256" key="6">
    <source>
        <dbReference type="ARBA" id="ARBA00022723"/>
    </source>
</evidence>
<comment type="cofactor">
    <cofactor evidence="1">
        <name>Mn(2+)</name>
        <dbReference type="ChEBI" id="CHEBI:29035"/>
    </cofactor>
</comment>
<keyword evidence="6 13" id="KW-0479">Metal-binding</keyword>
<dbReference type="STRING" id="478820.A0A196SA03"/>
<keyword evidence="10 11" id="KW-0539">Nucleus</keyword>
<feature type="domain" description="Poly(A) polymerase nucleotidyltransferase" evidence="17">
    <location>
        <begin position="10"/>
        <end position="202"/>
    </location>
</feature>
<dbReference type="CDD" id="cd05402">
    <property type="entry name" value="NT_PAP_TUTase"/>
    <property type="match status" value="1"/>
</dbReference>
<dbReference type="Pfam" id="PF04928">
    <property type="entry name" value="PAP_central"/>
    <property type="match status" value="1"/>
</dbReference>
<protein>
    <recommendedName>
        <fullName evidence="11">Poly(A) polymerase</fullName>
        <ecNumber evidence="11">2.7.7.19</ecNumber>
    </recommendedName>
</protein>
<dbReference type="SUPFAM" id="SSF81631">
    <property type="entry name" value="PAP/OAS1 substrate-binding domain"/>
    <property type="match status" value="1"/>
</dbReference>
<evidence type="ECO:0000256" key="9">
    <source>
        <dbReference type="ARBA" id="ARBA00022842"/>
    </source>
</evidence>
<feature type="binding site" evidence="12">
    <location>
        <begin position="86"/>
        <end position="88"/>
    </location>
    <ligand>
        <name>ATP</name>
        <dbReference type="ChEBI" id="CHEBI:30616"/>
    </ligand>
</feature>
<dbReference type="GO" id="GO:0046872">
    <property type="term" value="F:metal ion binding"/>
    <property type="evidence" value="ECO:0007669"/>
    <property type="project" value="UniProtKB-KW"/>
</dbReference>
<dbReference type="Proteomes" id="UP000078348">
    <property type="component" value="Unassembled WGS sequence"/>
</dbReference>
<proteinExistence type="inferred from homology"/>
<dbReference type="InterPro" id="IPR048840">
    <property type="entry name" value="PolA_pol_NTPase"/>
</dbReference>
<evidence type="ECO:0000259" key="16">
    <source>
        <dbReference type="Pfam" id="PF04928"/>
    </source>
</evidence>
<feature type="binding site" evidence="12">
    <location>
        <position position="153"/>
    </location>
    <ligand>
        <name>ATP</name>
        <dbReference type="ChEBI" id="CHEBI:30616"/>
    </ligand>
</feature>
<dbReference type="GO" id="GO:1990817">
    <property type="term" value="F:poly(A) RNA polymerase activity"/>
    <property type="evidence" value="ECO:0007669"/>
    <property type="project" value="UniProtKB-UniRule"/>
</dbReference>
<dbReference type="PIRSF" id="PIRSF018425">
    <property type="entry name" value="PolyA_polymerase"/>
    <property type="match status" value="1"/>
</dbReference>
<evidence type="ECO:0000313" key="18">
    <source>
        <dbReference type="EMBL" id="OAO12927.1"/>
    </source>
</evidence>
<keyword evidence="4 11" id="KW-0507">mRNA processing</keyword>
<feature type="binding site" evidence="13">
    <location>
        <position position="99"/>
    </location>
    <ligand>
        <name>Mg(2+)</name>
        <dbReference type="ChEBI" id="CHEBI:18420"/>
        <label>2</label>
        <note>catalytic</note>
    </ligand>
</feature>
<reference evidence="18 19" key="1">
    <citation type="submission" date="2016-05" db="EMBL/GenBank/DDBJ databases">
        <title>Nuclear genome of Blastocystis sp. subtype 1 NandII.</title>
        <authorList>
            <person name="Gentekaki E."/>
            <person name="Curtis B."/>
            <person name="Stairs C."/>
            <person name="Eme L."/>
            <person name="Herman E."/>
            <person name="Klimes V."/>
            <person name="Arias M.C."/>
            <person name="Elias M."/>
            <person name="Hilliou F."/>
            <person name="Klute M."/>
            <person name="Malik S.-B."/>
            <person name="Pightling A."/>
            <person name="Rachubinski R."/>
            <person name="Salas D."/>
            <person name="Schlacht A."/>
            <person name="Suga H."/>
            <person name="Archibald J."/>
            <person name="Ball S.G."/>
            <person name="Clark G."/>
            <person name="Dacks J."/>
            <person name="Van Der Giezen M."/>
            <person name="Tsaousis A."/>
            <person name="Roger A."/>
        </authorList>
    </citation>
    <scope>NUCLEOTIDE SEQUENCE [LARGE SCALE GENOMIC DNA]</scope>
    <source>
        <strain evidence="19">ATCC 50177 / NandII</strain>
    </source>
</reference>
<evidence type="ECO:0000256" key="10">
    <source>
        <dbReference type="ARBA" id="ARBA00023242"/>
    </source>
</evidence>
<evidence type="ECO:0000256" key="11">
    <source>
        <dbReference type="PIRNR" id="PIRNR018425"/>
    </source>
</evidence>
<dbReference type="InterPro" id="IPR014492">
    <property type="entry name" value="PolyA_polymerase"/>
</dbReference>
<evidence type="ECO:0000256" key="1">
    <source>
        <dbReference type="ARBA" id="ARBA00001936"/>
    </source>
</evidence>
<dbReference type="Gene3D" id="1.10.1410.10">
    <property type="match status" value="1"/>
</dbReference>
<dbReference type="SUPFAM" id="SSF81301">
    <property type="entry name" value="Nucleotidyltransferase"/>
    <property type="match status" value="1"/>
</dbReference>
<feature type="domain" description="Poly(A) polymerase central" evidence="16">
    <location>
        <begin position="207"/>
        <end position="354"/>
    </location>
</feature>
<evidence type="ECO:0000256" key="3">
    <source>
        <dbReference type="ARBA" id="ARBA00010912"/>
    </source>
</evidence>
<dbReference type="Gene3D" id="3.30.70.590">
    <property type="entry name" value="Poly(A) polymerase predicted RNA binding domain"/>
    <property type="match status" value="1"/>
</dbReference>
<feature type="binding site" evidence="13">
    <location>
        <position position="99"/>
    </location>
    <ligand>
        <name>Mg(2+)</name>
        <dbReference type="ChEBI" id="CHEBI:18420"/>
        <label>1</label>
        <note>catalytic</note>
    </ligand>
</feature>
<dbReference type="InterPro" id="IPR043519">
    <property type="entry name" value="NT_sf"/>
</dbReference>
<dbReference type="EC" id="2.7.7.19" evidence="11"/>
<organism evidence="18 19">
    <name type="scientific">Blastocystis sp. subtype 1 (strain ATCC 50177 / NandII)</name>
    <dbReference type="NCBI Taxonomy" id="478820"/>
    <lineage>
        <taxon>Eukaryota</taxon>
        <taxon>Sar</taxon>
        <taxon>Stramenopiles</taxon>
        <taxon>Bigyra</taxon>
        <taxon>Opalozoa</taxon>
        <taxon>Opalinata</taxon>
        <taxon>Blastocystidae</taxon>
        <taxon>Blastocystis</taxon>
    </lineage>
</organism>
<evidence type="ECO:0000256" key="13">
    <source>
        <dbReference type="PIRSR" id="PIRSR018425-2"/>
    </source>
</evidence>
<dbReference type="EMBL" id="LXWW01000494">
    <property type="protein sequence ID" value="OAO12927.1"/>
    <property type="molecule type" value="Genomic_DNA"/>
</dbReference>
<dbReference type="Pfam" id="PF20750">
    <property type="entry name" value="PAP_NTPase"/>
    <property type="match status" value="1"/>
</dbReference>
<comment type="cofactor">
    <cofactor evidence="13">
        <name>Mg(2+)</name>
        <dbReference type="ChEBI" id="CHEBI:18420"/>
    </cofactor>
    <text evidence="13">Binds 2 magnesium ions. Also active with manganese.</text>
</comment>
<comment type="function">
    <text evidence="11">Polymerase that creates the 3'-poly(A) tail of mRNA's.</text>
</comment>
<evidence type="ECO:0000259" key="15">
    <source>
        <dbReference type="Pfam" id="PF04926"/>
    </source>
</evidence>
<gene>
    <name evidence="18" type="ORF">AV274_5386</name>
</gene>
<evidence type="ECO:0000256" key="7">
    <source>
        <dbReference type="ARBA" id="ARBA00022741"/>
    </source>
</evidence>
<comment type="subcellular location">
    <subcellularLocation>
        <location evidence="2 11">Nucleus</location>
    </subcellularLocation>
</comment>
<dbReference type="AlphaFoldDB" id="A0A196SA03"/>
<evidence type="ECO:0000256" key="8">
    <source>
        <dbReference type="ARBA" id="ARBA00022840"/>
    </source>
</evidence>
<dbReference type="GO" id="GO:0031123">
    <property type="term" value="P:RNA 3'-end processing"/>
    <property type="evidence" value="ECO:0007669"/>
    <property type="project" value="InterPro"/>
</dbReference>
<comment type="catalytic activity">
    <reaction evidence="11">
        <text>RNA(n) + ATP = RNA(n)-3'-adenine ribonucleotide + diphosphate</text>
        <dbReference type="Rhea" id="RHEA:11332"/>
        <dbReference type="Rhea" id="RHEA-COMP:14527"/>
        <dbReference type="Rhea" id="RHEA-COMP:17347"/>
        <dbReference type="ChEBI" id="CHEBI:30616"/>
        <dbReference type="ChEBI" id="CHEBI:33019"/>
        <dbReference type="ChEBI" id="CHEBI:140395"/>
        <dbReference type="ChEBI" id="CHEBI:173115"/>
        <dbReference type="EC" id="2.7.7.19"/>
    </reaction>
</comment>
<dbReference type="OrthoDB" id="412748at2759"/>
<evidence type="ECO:0000256" key="5">
    <source>
        <dbReference type="ARBA" id="ARBA00022679"/>
    </source>
</evidence>
<accession>A0A196SA03</accession>
<feature type="binding site" evidence="12">
    <location>
        <begin position="234"/>
        <end position="235"/>
    </location>
    <ligand>
        <name>ATP</name>
        <dbReference type="ChEBI" id="CHEBI:30616"/>
    </ligand>
</feature>
<dbReference type="SUPFAM" id="SSF55003">
    <property type="entry name" value="PAP/Archaeal CCA-adding enzyme, C-terminal domain"/>
    <property type="match status" value="1"/>
</dbReference>
<feature type="binding site" evidence="12">
    <location>
        <begin position="99"/>
        <end position="101"/>
    </location>
    <ligand>
        <name>ATP</name>
        <dbReference type="ChEBI" id="CHEBI:30616"/>
    </ligand>
</feature>
<feature type="region of interest" description="Disordered" evidence="14">
    <location>
        <begin position="487"/>
        <end position="507"/>
    </location>
</feature>
<feature type="binding site" evidence="12">
    <location>
        <position position="225"/>
    </location>
    <ligand>
        <name>ATP</name>
        <dbReference type="ChEBI" id="CHEBI:30616"/>
    </ligand>
</feature>
<feature type="binding site" evidence="13">
    <location>
        <position position="101"/>
    </location>
    <ligand>
        <name>Mg(2+)</name>
        <dbReference type="ChEBI" id="CHEBI:18420"/>
        <label>1</label>
        <note>catalytic</note>
    </ligand>
</feature>
<sequence>MNVIIEADMRPLSMSPPTPAETQKSVELKAYLESLGLFENKDEVAHREELLESLQNICRDSVRDILTAKNAFSNQTPKELASLYTFGSFRMKINEPSADVDTMCVGPEYVSRDEFFDIASARLRNNPGVSDLSVIPDAFVPIITMKYGGIEFDLSYAPIARYPSRLPLDFDILDDNNLKNVDEKTVRSLNGRRVTDTILKCVPNKTTFLQVLKAFRYWARRRGVYKNVMGYLGGVNCSLFCAYAAMLYPQAAPAVVLYHCFRIFAEWKWPKPVLIRDVESKPELNQDMNVWNPEKVEKDRMDLFPLLTPCYPSQNSTYTVMPSTRDVMTREFARARDVVERVLQDKAKWSELFREVPFFKEYKYYIQVEVTASNAEDFNAWFGYVESQIRKLVPIMEANHAITTHLLAKSFAPPGRDFCKQFYIAFAPKKDSTETTLDFTAATRHFKNNLLAHFEGVQDCDIAFNFLRNTSKVNELPDFLFPEGKQLRHRRKRVQSTESEAKKPKLE</sequence>
<keyword evidence="5 11" id="KW-0808">Transferase</keyword>
<dbReference type="InterPro" id="IPR007012">
    <property type="entry name" value="PolA_pol_cen_dom"/>
</dbReference>
<comment type="caution">
    <text evidence="18">The sequence shown here is derived from an EMBL/GenBank/DDBJ whole genome shotgun (WGS) entry which is preliminary data.</text>
</comment>
<feature type="binding site" evidence="13">
    <location>
        <position position="153"/>
    </location>
    <ligand>
        <name>Mg(2+)</name>
        <dbReference type="ChEBI" id="CHEBI:18420"/>
        <label>2</label>
        <note>catalytic</note>
    </ligand>
</feature>
<dbReference type="GO" id="GO:0006397">
    <property type="term" value="P:mRNA processing"/>
    <property type="evidence" value="ECO:0007669"/>
    <property type="project" value="UniProtKB-KW"/>
</dbReference>
<dbReference type="Gene3D" id="3.30.460.10">
    <property type="entry name" value="Beta Polymerase, domain 2"/>
    <property type="match status" value="1"/>
</dbReference>
<dbReference type="InterPro" id="IPR007010">
    <property type="entry name" value="PolA_pol_RNA-bd_dom"/>
</dbReference>
<dbReference type="Pfam" id="PF04926">
    <property type="entry name" value="PAP_RNA-bind"/>
    <property type="match status" value="1"/>
</dbReference>
<feature type="domain" description="Poly(A) polymerase RNA-binding" evidence="15">
    <location>
        <begin position="358"/>
        <end position="411"/>
    </location>
</feature>
<feature type="binding site" evidence="13">
    <location>
        <position position="101"/>
    </location>
    <ligand>
        <name>Mg(2+)</name>
        <dbReference type="ChEBI" id="CHEBI:18420"/>
        <label>2</label>
        <note>catalytic</note>
    </ligand>
</feature>
<keyword evidence="8 11" id="KW-0067">ATP-binding</keyword>
<dbReference type="GO" id="GO:0005524">
    <property type="term" value="F:ATP binding"/>
    <property type="evidence" value="ECO:0007669"/>
    <property type="project" value="UniProtKB-UniRule"/>
</dbReference>
<evidence type="ECO:0000256" key="12">
    <source>
        <dbReference type="PIRSR" id="PIRSR018425-1"/>
    </source>
</evidence>